<dbReference type="GO" id="GO:0046872">
    <property type="term" value="F:metal ion binding"/>
    <property type="evidence" value="ECO:0007669"/>
    <property type="project" value="UniProtKB-KW"/>
</dbReference>
<dbReference type="RefSeq" id="WP_074769639.1">
    <property type="nucleotide sequence ID" value="NZ_FNWO01000012.1"/>
</dbReference>
<dbReference type="EMBL" id="FNWO01000012">
    <property type="protein sequence ID" value="SEH52830.1"/>
    <property type="molecule type" value="Genomic_DNA"/>
</dbReference>
<evidence type="ECO:0000313" key="6">
    <source>
        <dbReference type="EMBL" id="SEH52830.1"/>
    </source>
</evidence>
<evidence type="ECO:0000256" key="2">
    <source>
        <dbReference type="ARBA" id="ARBA00022801"/>
    </source>
</evidence>
<organism evidence="6 7">
    <name type="scientific">Magnetospirillum fulvum</name>
    <name type="common">Rhodospirillum fulvum</name>
    <dbReference type="NCBI Taxonomy" id="1082"/>
    <lineage>
        <taxon>Bacteria</taxon>
        <taxon>Pseudomonadati</taxon>
        <taxon>Pseudomonadota</taxon>
        <taxon>Alphaproteobacteria</taxon>
        <taxon>Rhodospirillales</taxon>
        <taxon>Rhodospirillaceae</taxon>
        <taxon>Magnetospirillum</taxon>
    </lineage>
</organism>
<name>A0A1H6IU97_MAGFU</name>
<evidence type="ECO:0000256" key="1">
    <source>
        <dbReference type="ARBA" id="ARBA00022723"/>
    </source>
</evidence>
<keyword evidence="1" id="KW-0479">Metal-binding</keyword>
<dbReference type="Gene3D" id="3.60.21.10">
    <property type="match status" value="1"/>
</dbReference>
<dbReference type="SUPFAM" id="SSF52540">
    <property type="entry name" value="P-loop containing nucleoside triphosphate hydrolases"/>
    <property type="match status" value="1"/>
</dbReference>
<dbReference type="InterPro" id="IPR029052">
    <property type="entry name" value="Metallo-depent_PP-like"/>
</dbReference>
<evidence type="ECO:0000256" key="4">
    <source>
        <dbReference type="ARBA" id="ARBA00025742"/>
    </source>
</evidence>
<dbReference type="SUPFAM" id="SSF56300">
    <property type="entry name" value="Metallo-dependent phosphatases"/>
    <property type="match status" value="1"/>
</dbReference>
<dbReference type="PANTHER" id="PTHR42988">
    <property type="entry name" value="PHOSPHOHYDROLASE"/>
    <property type="match status" value="1"/>
</dbReference>
<evidence type="ECO:0000313" key="7">
    <source>
        <dbReference type="Proteomes" id="UP000182983"/>
    </source>
</evidence>
<dbReference type="InterPro" id="IPR027417">
    <property type="entry name" value="P-loop_NTPase"/>
</dbReference>
<dbReference type="Gene3D" id="3.40.50.300">
    <property type="entry name" value="P-loop containing nucleotide triphosphate hydrolases"/>
    <property type="match status" value="1"/>
</dbReference>
<dbReference type="GO" id="GO:0016787">
    <property type="term" value="F:hydrolase activity"/>
    <property type="evidence" value="ECO:0007669"/>
    <property type="project" value="UniProtKB-KW"/>
</dbReference>
<protein>
    <submittedName>
        <fullName evidence="6">Calcineurin-like phosphoesterase</fullName>
    </submittedName>
</protein>
<keyword evidence="7" id="KW-1185">Reference proteome</keyword>
<dbReference type="InterPro" id="IPR004843">
    <property type="entry name" value="Calcineurin-like_PHP"/>
</dbReference>
<accession>A0A1H6IU97</accession>
<dbReference type="Proteomes" id="UP000182983">
    <property type="component" value="Unassembled WGS sequence"/>
</dbReference>
<dbReference type="InterPro" id="IPR007111">
    <property type="entry name" value="NACHT_NTPase"/>
</dbReference>
<dbReference type="Pfam" id="PF05729">
    <property type="entry name" value="NACHT"/>
    <property type="match status" value="1"/>
</dbReference>
<sequence>MSTVTWLHLSDWHQDCDSFDRGVVCAALVQDIKDRRTIHKSLESVDFVVFSGDAAQSGKKKEFEETRDTLFSPVLAELGLPPERLFVVPGNHDLDRDYVRKFYPPDLQQPLRDDAAVQEWLGDDRARSKALEGFEAFESFISGYTGQANCRYGSVGRLDILDKTNVVIIGLNTAWMCGRNKKSSGEVDDRGYLVVGEPQIVDAINNSGGGDLRIVVMHHSFEWLSDFDRNRVEGRIKEWADFILLGHAHSPEVASLEGTGGAYTLIPGGACFSQRTAPHPRWTNSYNFVHLDRAKGKGAVYLRRWDDSEHQWRAHTLSDGVYPLTLRPGLKISSNGRRGKSVPDPAAAEQRYRDLLLETCDILDLANLPEQDRNVAMRRLEMRRLYVPLRVRIEAKTSDAEETSWEDMEKRLDSRRRASALEDVRSYPVGERLAAARRLIVLGDPGAGKTTLARWITTAYLLRLKADPAFSELPDVASLPDADVLPILIRCRDLEGRAGTLDQMLTRTLRAAELSTAEAEAVVGVLRQKIEAKSALLILDGLDEISLSVERLRLCAQIEKIVIAHHDLPVIVTSRIVGYREMGRRLGRNFEHLTLADFSGDDKDVFAQRWCALVERPERQEMAAKELIDDIHSSDRIERLTGNPMLLTTMALVKRKVGRLPQRRVELYEQAVGVLLNWRSELDAPLDPKEALPQLYYLAHAMCERGVQRLPKRDIIGLLLRMRADYPNLHTVHDRPPEEFLALLESRTGLMIEAGRDRYEGKMVPVYEFRHLTFQEFLAASALVEGIFRGRDRGLSLAQTIAPLVDRAKLDENPIYNRGEVAESWREVLRLCVTLCSSDDVDLVLNEILSDESISRVIFAVLCLSDEPYASEWCAENIIKSFVGHVDAINRRNDMLGMNSAGIALASGRWRGLLRKELLAAFFLQPGKHRSSLGGFWGECATRWENGDSDGWVADRVTILEQGEEIDGAAAALEIMYAAYRGKISATKSLVAALISRLGGSPTMAHGAVWALAWLAEKGGWVPDEKINQLFNNLLKDYDTDYGVARSVIWILSATPAADISLSADDLIHWFNVMDDAEEWIGKVASRTRDPGAFITHTACCLHDGEPKARRRCVGAFVGMGADPDGILLSEHLTGYPPWLDPATTIFDNRINGIAKEKAMNPDEIRARYRELNERFRLRLAI</sequence>
<dbReference type="PROSITE" id="PS50837">
    <property type="entry name" value="NACHT"/>
    <property type="match status" value="1"/>
</dbReference>
<comment type="similarity">
    <text evidence="4">Belongs to the cyclic nucleotide phosphodiesterase class-III family.</text>
</comment>
<dbReference type="InterPro" id="IPR050884">
    <property type="entry name" value="CNP_phosphodiesterase-III"/>
</dbReference>
<dbReference type="Pfam" id="PF00149">
    <property type="entry name" value="Metallophos"/>
    <property type="match status" value="1"/>
</dbReference>
<evidence type="ECO:0000259" key="5">
    <source>
        <dbReference type="PROSITE" id="PS50837"/>
    </source>
</evidence>
<feature type="domain" description="NACHT" evidence="5">
    <location>
        <begin position="437"/>
        <end position="546"/>
    </location>
</feature>
<dbReference type="AlphaFoldDB" id="A0A1H6IU97"/>
<gene>
    <name evidence="6" type="ORF">SAMN04244559_02819</name>
</gene>
<dbReference type="PANTHER" id="PTHR42988:SF2">
    <property type="entry name" value="CYCLIC NUCLEOTIDE PHOSPHODIESTERASE CBUA0032-RELATED"/>
    <property type="match status" value="1"/>
</dbReference>
<keyword evidence="2" id="KW-0378">Hydrolase</keyword>
<evidence type="ECO:0000256" key="3">
    <source>
        <dbReference type="ARBA" id="ARBA00023004"/>
    </source>
</evidence>
<proteinExistence type="inferred from homology"/>
<keyword evidence="3" id="KW-0408">Iron</keyword>
<reference evidence="7" key="1">
    <citation type="submission" date="2016-10" db="EMBL/GenBank/DDBJ databases">
        <authorList>
            <person name="Varghese N."/>
            <person name="Submissions S."/>
        </authorList>
    </citation>
    <scope>NUCLEOTIDE SEQUENCE [LARGE SCALE GENOMIC DNA]</scope>
    <source>
        <strain evidence="7">DSM 13234</strain>
    </source>
</reference>